<evidence type="ECO:0000313" key="2">
    <source>
        <dbReference type="EMBL" id="GAA4245346.1"/>
    </source>
</evidence>
<sequence>MQVPDPRDQGGRPPNRPVDAVGMCDPAAQVRAPRRAAHVDNPVDVEQPNGHPAHSDPSYPAGRRRTISAIQMGGHPAHSDPSYPGWRRTISAIQIGANGDVQLGGVG</sequence>
<proteinExistence type="predicted"/>
<dbReference type="EMBL" id="BAABAT010000002">
    <property type="protein sequence ID" value="GAA4245346.1"/>
    <property type="molecule type" value="Genomic_DNA"/>
</dbReference>
<evidence type="ECO:0000313" key="3">
    <source>
        <dbReference type="Proteomes" id="UP001500620"/>
    </source>
</evidence>
<name>A0ABP8CZK2_9ACTN</name>
<evidence type="ECO:0000256" key="1">
    <source>
        <dbReference type="SAM" id="MobiDB-lite"/>
    </source>
</evidence>
<reference evidence="3" key="1">
    <citation type="journal article" date="2019" name="Int. J. Syst. Evol. Microbiol.">
        <title>The Global Catalogue of Microorganisms (GCM) 10K type strain sequencing project: providing services to taxonomists for standard genome sequencing and annotation.</title>
        <authorList>
            <consortium name="The Broad Institute Genomics Platform"/>
            <consortium name="The Broad Institute Genome Sequencing Center for Infectious Disease"/>
            <person name="Wu L."/>
            <person name="Ma J."/>
        </authorList>
    </citation>
    <scope>NUCLEOTIDE SEQUENCE [LARGE SCALE GENOMIC DNA]</scope>
    <source>
        <strain evidence="3">JCM 17441</strain>
    </source>
</reference>
<keyword evidence="3" id="KW-1185">Reference proteome</keyword>
<organism evidence="2 3">
    <name type="scientific">Dactylosporangium darangshiense</name>
    <dbReference type="NCBI Taxonomy" id="579108"/>
    <lineage>
        <taxon>Bacteria</taxon>
        <taxon>Bacillati</taxon>
        <taxon>Actinomycetota</taxon>
        <taxon>Actinomycetes</taxon>
        <taxon>Micromonosporales</taxon>
        <taxon>Micromonosporaceae</taxon>
        <taxon>Dactylosporangium</taxon>
    </lineage>
</organism>
<feature type="region of interest" description="Disordered" evidence="1">
    <location>
        <begin position="1"/>
        <end position="61"/>
    </location>
</feature>
<gene>
    <name evidence="2" type="ORF">GCM10022255_012330</name>
</gene>
<feature type="compositionally biased region" description="Basic and acidic residues" evidence="1">
    <location>
        <begin position="1"/>
        <end position="10"/>
    </location>
</feature>
<comment type="caution">
    <text evidence="2">The sequence shown here is derived from an EMBL/GenBank/DDBJ whole genome shotgun (WGS) entry which is preliminary data.</text>
</comment>
<protein>
    <submittedName>
        <fullName evidence="2">Uncharacterized protein</fullName>
    </submittedName>
</protein>
<dbReference type="Proteomes" id="UP001500620">
    <property type="component" value="Unassembled WGS sequence"/>
</dbReference>
<accession>A0ABP8CZK2</accession>